<dbReference type="Proteomes" id="UP000541810">
    <property type="component" value="Unassembled WGS sequence"/>
</dbReference>
<dbReference type="GO" id="GO:0030527">
    <property type="term" value="F:structural constituent of chromatin"/>
    <property type="evidence" value="ECO:0007669"/>
    <property type="project" value="InterPro"/>
</dbReference>
<dbReference type="GO" id="GO:0003677">
    <property type="term" value="F:DNA binding"/>
    <property type="evidence" value="ECO:0007669"/>
    <property type="project" value="UniProtKB-KW"/>
</dbReference>
<keyword evidence="5" id="KW-1185">Reference proteome</keyword>
<dbReference type="PANTHER" id="PTHR33175">
    <property type="entry name" value="DNA-BINDING PROTEIN HU"/>
    <property type="match status" value="1"/>
</dbReference>
<evidence type="ECO:0000313" key="5">
    <source>
        <dbReference type="Proteomes" id="UP000541810"/>
    </source>
</evidence>
<evidence type="ECO:0000256" key="2">
    <source>
        <dbReference type="ARBA" id="ARBA00023125"/>
    </source>
</evidence>
<dbReference type="InterPro" id="IPR010992">
    <property type="entry name" value="IHF-like_DNA-bd_dom_sf"/>
</dbReference>
<sequence length="111" mass="12574">MATVTKKELIDQIAEATGQKRVVVKNIVQTFLNSIILELGKGNRLEFRDFGVFEVKQRRARMAQNPKTLEPVQVPPKRTVKFKVGRLMKLTLSENGSDMGDIEIDLDSDDE</sequence>
<dbReference type="SUPFAM" id="SSF47729">
    <property type="entry name" value="IHF-like DNA-binding proteins"/>
    <property type="match status" value="1"/>
</dbReference>
<reference evidence="4 5" key="1">
    <citation type="submission" date="2020-08" db="EMBL/GenBank/DDBJ databases">
        <title>Genomic Encyclopedia of Type Strains, Phase IV (KMG-IV): sequencing the most valuable type-strain genomes for metagenomic binning, comparative biology and taxonomic classification.</title>
        <authorList>
            <person name="Goeker M."/>
        </authorList>
    </citation>
    <scope>NUCLEOTIDE SEQUENCE [LARGE SCALE GENOMIC DNA]</scope>
    <source>
        <strain evidence="4 5">DSM 103725</strain>
    </source>
</reference>
<name>A0A7X0H8T8_9BACT</name>
<proteinExistence type="inferred from homology"/>
<evidence type="ECO:0000256" key="3">
    <source>
        <dbReference type="RuleBase" id="RU003939"/>
    </source>
</evidence>
<accession>A0A7X0H8T8</accession>
<dbReference type="EMBL" id="JACHGY010000001">
    <property type="protein sequence ID" value="MBB6431182.1"/>
    <property type="molecule type" value="Genomic_DNA"/>
</dbReference>
<dbReference type="GO" id="GO:0005829">
    <property type="term" value="C:cytosol"/>
    <property type="evidence" value="ECO:0007669"/>
    <property type="project" value="TreeGrafter"/>
</dbReference>
<dbReference type="InterPro" id="IPR000119">
    <property type="entry name" value="Hist_DNA-bd"/>
</dbReference>
<dbReference type="PRINTS" id="PR01727">
    <property type="entry name" value="DNABINDINGHU"/>
</dbReference>
<comment type="similarity">
    <text evidence="1 3">Belongs to the bacterial histone-like protein family.</text>
</comment>
<dbReference type="Pfam" id="PF00216">
    <property type="entry name" value="Bac_DNA_binding"/>
    <property type="match status" value="1"/>
</dbReference>
<dbReference type="CDD" id="cd13836">
    <property type="entry name" value="IHF_B"/>
    <property type="match status" value="1"/>
</dbReference>
<evidence type="ECO:0000256" key="1">
    <source>
        <dbReference type="ARBA" id="ARBA00010529"/>
    </source>
</evidence>
<gene>
    <name evidence="4" type="ORF">HNQ40_002988</name>
</gene>
<dbReference type="AlphaFoldDB" id="A0A7X0H8T8"/>
<dbReference type="PANTHER" id="PTHR33175:SF2">
    <property type="entry name" value="INTEGRATION HOST FACTOR SUBUNIT ALPHA"/>
    <property type="match status" value="1"/>
</dbReference>
<dbReference type="SMART" id="SM00411">
    <property type="entry name" value="BHL"/>
    <property type="match status" value="1"/>
</dbReference>
<comment type="caution">
    <text evidence="4">The sequence shown here is derived from an EMBL/GenBank/DDBJ whole genome shotgun (WGS) entry which is preliminary data.</text>
</comment>
<keyword evidence="2" id="KW-0238">DNA-binding</keyword>
<dbReference type="Gene3D" id="4.10.520.10">
    <property type="entry name" value="IHF-like DNA-binding proteins"/>
    <property type="match status" value="1"/>
</dbReference>
<evidence type="ECO:0000313" key="4">
    <source>
        <dbReference type="EMBL" id="MBB6431182.1"/>
    </source>
</evidence>
<organism evidence="4 5">
    <name type="scientific">Algisphaera agarilytica</name>
    <dbReference type="NCBI Taxonomy" id="1385975"/>
    <lineage>
        <taxon>Bacteria</taxon>
        <taxon>Pseudomonadati</taxon>
        <taxon>Planctomycetota</taxon>
        <taxon>Phycisphaerae</taxon>
        <taxon>Phycisphaerales</taxon>
        <taxon>Phycisphaeraceae</taxon>
        <taxon>Algisphaera</taxon>
    </lineage>
</organism>
<protein>
    <submittedName>
        <fullName evidence="4">Integration host factor subunit beta</fullName>
    </submittedName>
</protein>